<evidence type="ECO:0000259" key="2">
    <source>
        <dbReference type="Pfam" id="PF01551"/>
    </source>
</evidence>
<dbReference type="EMBL" id="CP004393">
    <property type="protein sequence ID" value="AJE48369.1"/>
    <property type="molecule type" value="Genomic_DNA"/>
</dbReference>
<dbReference type="STRING" id="1208324.P73_3654"/>
<dbReference type="KEGG" id="cid:P73_3654"/>
<dbReference type="InterPro" id="IPR016047">
    <property type="entry name" value="M23ase_b-sheet_dom"/>
</dbReference>
<dbReference type="PANTHER" id="PTHR21666">
    <property type="entry name" value="PEPTIDASE-RELATED"/>
    <property type="match status" value="1"/>
</dbReference>
<dbReference type="InterPro" id="IPR011055">
    <property type="entry name" value="Dup_hybrid_motif"/>
</dbReference>
<dbReference type="PANTHER" id="PTHR21666:SF270">
    <property type="entry name" value="MUREIN HYDROLASE ACTIVATOR ENVC"/>
    <property type="match status" value="1"/>
</dbReference>
<evidence type="ECO:0000256" key="1">
    <source>
        <dbReference type="SAM" id="SignalP"/>
    </source>
</evidence>
<dbReference type="Proteomes" id="UP000031521">
    <property type="component" value="Chromosome"/>
</dbReference>
<reference evidence="3 4" key="1">
    <citation type="journal article" date="2014" name="Int. J. Syst. Evol. Microbiol.">
        <title>Celeribacter indicus sp. nov., a polycyclic aromatic hydrocarbon-degrading bacterium from deep-sea sediment and reclassification of Huaishuia halophila as Celeribacter halophilus comb. nov.</title>
        <authorList>
            <person name="Lai Q."/>
            <person name="Cao J."/>
            <person name="Yuan J."/>
            <person name="Li F."/>
            <person name="Shao Z."/>
        </authorList>
    </citation>
    <scope>NUCLEOTIDE SEQUENCE [LARGE SCALE GENOMIC DNA]</scope>
    <source>
        <strain evidence="3">P73</strain>
    </source>
</reference>
<dbReference type="Pfam" id="PF01551">
    <property type="entry name" value="Peptidase_M23"/>
    <property type="match status" value="1"/>
</dbReference>
<gene>
    <name evidence="3" type="ORF">P73_3654</name>
</gene>
<feature type="signal peptide" evidence="1">
    <location>
        <begin position="1"/>
        <end position="23"/>
    </location>
</feature>
<name>A0A0B5DZE0_9RHOB</name>
<dbReference type="AlphaFoldDB" id="A0A0B5DZE0"/>
<dbReference type="Gene3D" id="2.70.70.10">
    <property type="entry name" value="Glucose Permease (Domain IIA)"/>
    <property type="match status" value="1"/>
</dbReference>
<organism evidence="3 4">
    <name type="scientific">Celeribacter indicus</name>
    <dbReference type="NCBI Taxonomy" id="1208324"/>
    <lineage>
        <taxon>Bacteria</taxon>
        <taxon>Pseudomonadati</taxon>
        <taxon>Pseudomonadota</taxon>
        <taxon>Alphaproteobacteria</taxon>
        <taxon>Rhodobacterales</taxon>
        <taxon>Roseobacteraceae</taxon>
        <taxon>Celeribacter</taxon>
    </lineage>
</organism>
<evidence type="ECO:0000313" key="4">
    <source>
        <dbReference type="Proteomes" id="UP000031521"/>
    </source>
</evidence>
<protein>
    <submittedName>
        <fullName evidence="3">Peptidase, M23 family protein</fullName>
    </submittedName>
</protein>
<dbReference type="InterPro" id="IPR050570">
    <property type="entry name" value="Cell_wall_metabolism_enzyme"/>
</dbReference>
<dbReference type="CDD" id="cd12797">
    <property type="entry name" value="M23_peptidase"/>
    <property type="match status" value="1"/>
</dbReference>
<dbReference type="HOGENOM" id="CLU_073817_0_0_5"/>
<dbReference type="SUPFAM" id="SSF51261">
    <property type="entry name" value="Duplicated hybrid motif"/>
    <property type="match status" value="1"/>
</dbReference>
<keyword evidence="4" id="KW-1185">Reference proteome</keyword>
<proteinExistence type="predicted"/>
<accession>A0A0B5DZE0</accession>
<evidence type="ECO:0000313" key="3">
    <source>
        <dbReference type="EMBL" id="AJE48369.1"/>
    </source>
</evidence>
<dbReference type="GO" id="GO:0004222">
    <property type="term" value="F:metalloendopeptidase activity"/>
    <property type="evidence" value="ECO:0007669"/>
    <property type="project" value="TreeGrafter"/>
</dbReference>
<dbReference type="OrthoDB" id="5489603at2"/>
<feature type="domain" description="M23ase beta-sheet core" evidence="2">
    <location>
        <begin position="67"/>
        <end position="184"/>
    </location>
</feature>
<sequence>MRRASLLPLLVLAAPILAAPALARDPVLSLPLDCTPGESCYIQNYVDTDPGPGAADFTCGPLSYDGHKGTDFALPAMGDVWTGVDVFATAPGTVRAIRDGEEDVSQGNGDAPDVTGKECGNGVVIDHGGGWTSQYCHLRKGSVAVRTGQRVGAATVLGQVGLSGATEFPHLHFVLRRDGAVIDPFNPGGVVACGEGPPRGGTLWSQEISYRPGGLLSVGIATRIPAFDQVKAGTAAATALTTAAPALVVYGFAYGSRAGDVLRLSLAGPEGEIVSRDAPLDTPQAQVFRAVGKASPGTWHPGGYRASVALLRDGRVIDRMTADMLVDDAR</sequence>
<dbReference type="RefSeq" id="WP_043870716.1">
    <property type="nucleotide sequence ID" value="NZ_CP004393.1"/>
</dbReference>
<feature type="chain" id="PRO_5002100734" evidence="1">
    <location>
        <begin position="24"/>
        <end position="330"/>
    </location>
</feature>
<keyword evidence="1" id="KW-0732">Signal</keyword>